<reference evidence="1 2" key="1">
    <citation type="submission" date="2018-12" db="EMBL/GenBank/DDBJ databases">
        <authorList>
            <person name="Feng G."/>
            <person name="Zhu H."/>
        </authorList>
    </citation>
    <scope>NUCLEOTIDE SEQUENCE [LARGE SCALE GENOMIC DNA]</scope>
    <source>
        <strain evidence="1 2">9PBR-2</strain>
    </source>
</reference>
<name>A0A428JKA5_9BACT</name>
<organism evidence="1 2">
    <name type="scientific">Hymenobacter metallilatus</name>
    <dbReference type="NCBI Taxonomy" id="2493666"/>
    <lineage>
        <taxon>Bacteria</taxon>
        <taxon>Pseudomonadati</taxon>
        <taxon>Bacteroidota</taxon>
        <taxon>Cytophagia</taxon>
        <taxon>Cytophagales</taxon>
        <taxon>Hymenobacteraceae</taxon>
        <taxon>Hymenobacter</taxon>
    </lineage>
</organism>
<sequence>MSGATYENAMACILEHPDGYVLLRYLPRKRSLADVEEVLQQTGRLLQQRGWSKILSDQRLLSPLTEDEQALALDFWQARQFVAGPVTVAVVVAHNADTRHSLHQVQEQAHGALRYRLFGEEAAAAAWLRLS</sequence>
<evidence type="ECO:0000313" key="1">
    <source>
        <dbReference type="EMBL" id="RSK33187.1"/>
    </source>
</evidence>
<accession>A0A428JKA5</accession>
<evidence type="ECO:0000313" key="2">
    <source>
        <dbReference type="Proteomes" id="UP000280066"/>
    </source>
</evidence>
<evidence type="ECO:0008006" key="3">
    <source>
        <dbReference type="Google" id="ProtNLM"/>
    </source>
</evidence>
<comment type="caution">
    <text evidence="1">The sequence shown here is derived from an EMBL/GenBank/DDBJ whole genome shotgun (WGS) entry which is preliminary data.</text>
</comment>
<gene>
    <name evidence="1" type="ORF">EI290_10760</name>
</gene>
<keyword evidence="2" id="KW-1185">Reference proteome</keyword>
<protein>
    <recommendedName>
        <fullName evidence="3">STAS/SEC14 domain-containing protein</fullName>
    </recommendedName>
</protein>
<dbReference type="RefSeq" id="WP_125429650.1">
    <property type="nucleotide sequence ID" value="NZ_RWIS01000006.1"/>
</dbReference>
<dbReference type="OrthoDB" id="880716at2"/>
<dbReference type="AlphaFoldDB" id="A0A428JKA5"/>
<proteinExistence type="predicted"/>
<dbReference type="Proteomes" id="UP000280066">
    <property type="component" value="Unassembled WGS sequence"/>
</dbReference>
<dbReference type="EMBL" id="RWIS01000006">
    <property type="protein sequence ID" value="RSK33187.1"/>
    <property type="molecule type" value="Genomic_DNA"/>
</dbReference>